<dbReference type="GO" id="GO:0034599">
    <property type="term" value="P:cellular response to oxidative stress"/>
    <property type="evidence" value="ECO:0007669"/>
    <property type="project" value="TreeGrafter"/>
</dbReference>
<feature type="transmembrane region" description="Helical" evidence="1">
    <location>
        <begin position="27"/>
        <end position="46"/>
    </location>
</feature>
<evidence type="ECO:0000256" key="1">
    <source>
        <dbReference type="SAM" id="Phobius"/>
    </source>
</evidence>
<dbReference type="InterPro" id="IPR014025">
    <property type="entry name" value="Glutaredoxin_subgr"/>
</dbReference>
<dbReference type="EMBL" id="JATAAI010000037">
    <property type="protein sequence ID" value="KAK1734633.1"/>
    <property type="molecule type" value="Genomic_DNA"/>
</dbReference>
<name>A0AAD8XVV7_9STRA</name>
<keyword evidence="1" id="KW-0812">Transmembrane</keyword>
<feature type="transmembrane region" description="Helical" evidence="1">
    <location>
        <begin position="66"/>
        <end position="84"/>
    </location>
</feature>
<keyword evidence="1" id="KW-1133">Transmembrane helix</keyword>
<sequence>MNQLVHKHKEERKQALLCSSLRPRARIFVLLALVVLVNFLAALPTYPHFAPHYVKTSNMTNSSAPILFIAMVACFLMGASAFQIGSSSSRPHINTISSSQLPRAPSSSSLYSTPMKDLPAAVDTENDGSTTDFIFSEISSNDRMGIPAKIINLDKISNGLGPAKDSVAVKLLELTGQRTVPNVFVLGKHLGGNDEAQDAARSGALKQMLSNTNGLAL</sequence>
<gene>
    <name evidence="2" type="ORF">QTG54_014506</name>
</gene>
<keyword evidence="1" id="KW-0472">Membrane</keyword>
<evidence type="ECO:0008006" key="4">
    <source>
        <dbReference type="Google" id="ProtNLM"/>
    </source>
</evidence>
<dbReference type="PROSITE" id="PS51354">
    <property type="entry name" value="GLUTAREDOXIN_2"/>
    <property type="match status" value="1"/>
</dbReference>
<dbReference type="PANTHER" id="PTHR45694">
    <property type="entry name" value="GLUTAREDOXIN 2"/>
    <property type="match status" value="1"/>
</dbReference>
<dbReference type="PANTHER" id="PTHR45694:SF18">
    <property type="entry name" value="GLUTAREDOXIN-1-RELATED"/>
    <property type="match status" value="1"/>
</dbReference>
<dbReference type="PRINTS" id="PR00160">
    <property type="entry name" value="GLUTAREDOXIN"/>
</dbReference>
<comment type="caution">
    <text evidence="2">The sequence shown here is derived from an EMBL/GenBank/DDBJ whole genome shotgun (WGS) entry which is preliminary data.</text>
</comment>
<dbReference type="GO" id="GO:0005737">
    <property type="term" value="C:cytoplasm"/>
    <property type="evidence" value="ECO:0007669"/>
    <property type="project" value="TreeGrafter"/>
</dbReference>
<proteinExistence type="predicted"/>
<dbReference type="Proteomes" id="UP001224775">
    <property type="component" value="Unassembled WGS sequence"/>
</dbReference>
<dbReference type="SUPFAM" id="SSF52833">
    <property type="entry name" value="Thioredoxin-like"/>
    <property type="match status" value="1"/>
</dbReference>
<evidence type="ECO:0000313" key="3">
    <source>
        <dbReference type="Proteomes" id="UP001224775"/>
    </source>
</evidence>
<evidence type="ECO:0000313" key="2">
    <source>
        <dbReference type="EMBL" id="KAK1734633.1"/>
    </source>
</evidence>
<dbReference type="Gene3D" id="3.40.30.10">
    <property type="entry name" value="Glutaredoxin"/>
    <property type="match status" value="1"/>
</dbReference>
<protein>
    <recommendedName>
        <fullName evidence="4">Glutaredoxin domain-containing protein</fullName>
    </recommendedName>
</protein>
<dbReference type="AlphaFoldDB" id="A0AAD8XVV7"/>
<dbReference type="InterPro" id="IPR036249">
    <property type="entry name" value="Thioredoxin-like_sf"/>
</dbReference>
<reference evidence="2" key="1">
    <citation type="submission" date="2023-06" db="EMBL/GenBank/DDBJ databases">
        <title>Survivors Of The Sea: Transcriptome response of Skeletonema marinoi to long-term dormancy.</title>
        <authorList>
            <person name="Pinder M.I.M."/>
            <person name="Kourtchenko O."/>
            <person name="Robertson E.K."/>
            <person name="Larsson T."/>
            <person name="Maumus F."/>
            <person name="Osuna-Cruz C.M."/>
            <person name="Vancaester E."/>
            <person name="Stenow R."/>
            <person name="Vandepoele K."/>
            <person name="Ploug H."/>
            <person name="Bruchert V."/>
            <person name="Godhe A."/>
            <person name="Topel M."/>
        </authorList>
    </citation>
    <scope>NUCLEOTIDE SEQUENCE</scope>
    <source>
        <strain evidence="2">R05AC</strain>
    </source>
</reference>
<keyword evidence="3" id="KW-1185">Reference proteome</keyword>
<dbReference type="GO" id="GO:0015038">
    <property type="term" value="F:glutathione disulfide oxidoreductase activity"/>
    <property type="evidence" value="ECO:0007669"/>
    <property type="project" value="TreeGrafter"/>
</dbReference>
<organism evidence="2 3">
    <name type="scientific">Skeletonema marinoi</name>
    <dbReference type="NCBI Taxonomy" id="267567"/>
    <lineage>
        <taxon>Eukaryota</taxon>
        <taxon>Sar</taxon>
        <taxon>Stramenopiles</taxon>
        <taxon>Ochrophyta</taxon>
        <taxon>Bacillariophyta</taxon>
        <taxon>Coscinodiscophyceae</taxon>
        <taxon>Thalassiosirophycidae</taxon>
        <taxon>Thalassiosirales</taxon>
        <taxon>Skeletonemataceae</taxon>
        <taxon>Skeletonema</taxon>
        <taxon>Skeletonema marinoi-dohrnii complex</taxon>
    </lineage>
</organism>
<accession>A0AAD8XVV7</accession>